<accession>A0A8H3FYB4</accession>
<name>A0A8H3FYB4_9LECA</name>
<evidence type="ECO:0000313" key="1">
    <source>
        <dbReference type="EMBL" id="CAF9932896.1"/>
    </source>
</evidence>
<dbReference type="AlphaFoldDB" id="A0A8H3FYB4"/>
<dbReference type="EMBL" id="CAJPDS010000065">
    <property type="protein sequence ID" value="CAF9932896.1"/>
    <property type="molecule type" value="Genomic_DNA"/>
</dbReference>
<sequence>MEHLPLPHNSPFPPIRVPYIGSPLFDSESWQDFPQRHGWQVIPLQGDTLFLLHGERRPIEETAGLLQSWLFFGLLQSTLGDLYDANDFVSEREEGIKVLSTERLESRLHQWTIRNALEPDLTALRQQLDKHYKIMVAHRTISVRMHLCGLDLGNASIMLSIALLGERLQAALMDIYSHCKLETPVSQVWRLFGADHPDIGKPVLDLMQARGWCLYDLNRLKTQAGLVSILCYYSNIPPPRSSRDHSNCTGERCLAMTTVPDTYKLSHSHEGCDCPLLFADENEVIRTLLDGSIPLVRIASDTRSKSPQMSIEPFVHADPFIAISHVWAEGAGNVQANALHSCLLHEISSLVRKLPGHAEQRATTFWIDTICVPVRPPDMQTLALNKMREPYEQASSVLVLDAHLRSLISKNLSPTELLAQVACSSWMRRLWTLQEGRLAKKVWFQFADMAVNVKEGFDNVDHTRVPTRVDFWLQTEIYVQLWMQIWWHSQVIRNTSRVAGMISSTRLALSSRSVSVPTDEVLCLFCLMGMDMTRITSVPPADRMQVFWRQFEKVPIGFLFSRAPDKIAQRGLHWAPISFLGPQSEKEWLGPQDLSSPGPDDPHGIVTDSGLSCALPGLTLHPGLIQRMQDFQFTWKFDLMVQDEDDRWLAVRIESTWAQIPIDSVRHRQLAIILAHSVPEEGTSIRLIGQNSGTFSAGGTSVGVIVSIVRSEGEVLFVEAHNHVVVEHLSEGLQRYFSSAKACANEADTPHLTLVSESHEMLKERFKPIAERLMKNEEYRSLLANKARHFGTEDTYEMLLEDLLDTAVVNARFGDYCRVHHVATSQQWCVD</sequence>
<comment type="caution">
    <text evidence="1">The sequence shown here is derived from an EMBL/GenBank/DDBJ whole genome shotgun (WGS) entry which is preliminary data.</text>
</comment>
<gene>
    <name evidence="1" type="ORF">HETSPECPRED_008475</name>
</gene>
<dbReference type="OrthoDB" id="2426273at2759"/>
<dbReference type="Proteomes" id="UP000664521">
    <property type="component" value="Unassembled WGS sequence"/>
</dbReference>
<proteinExistence type="predicted"/>
<organism evidence="1 2">
    <name type="scientific">Heterodermia speciosa</name>
    <dbReference type="NCBI Taxonomy" id="116794"/>
    <lineage>
        <taxon>Eukaryota</taxon>
        <taxon>Fungi</taxon>
        <taxon>Dikarya</taxon>
        <taxon>Ascomycota</taxon>
        <taxon>Pezizomycotina</taxon>
        <taxon>Lecanoromycetes</taxon>
        <taxon>OSLEUM clade</taxon>
        <taxon>Lecanoromycetidae</taxon>
        <taxon>Caliciales</taxon>
        <taxon>Physciaceae</taxon>
        <taxon>Heterodermia</taxon>
    </lineage>
</organism>
<protein>
    <recommendedName>
        <fullName evidence="3">Heterokaryon incompatibility domain-containing protein</fullName>
    </recommendedName>
</protein>
<evidence type="ECO:0008006" key="3">
    <source>
        <dbReference type="Google" id="ProtNLM"/>
    </source>
</evidence>
<dbReference type="PANTHER" id="PTHR39596">
    <property type="match status" value="1"/>
</dbReference>
<evidence type="ECO:0000313" key="2">
    <source>
        <dbReference type="Proteomes" id="UP000664521"/>
    </source>
</evidence>
<reference evidence="1" key="1">
    <citation type="submission" date="2021-03" db="EMBL/GenBank/DDBJ databases">
        <authorList>
            <person name="Tagirdzhanova G."/>
        </authorList>
    </citation>
    <scope>NUCLEOTIDE SEQUENCE</scope>
</reference>
<dbReference type="PANTHER" id="PTHR39596:SF2">
    <property type="entry name" value="HET DOMAIN PROTEIN (AFU_ORTHOLOGUE AFUA_1G17550)-RELATED"/>
    <property type="match status" value="1"/>
</dbReference>
<keyword evidence="2" id="KW-1185">Reference proteome</keyword>